<organism evidence="2 3">
    <name type="scientific">Astrephomene gubernaculifera</name>
    <dbReference type="NCBI Taxonomy" id="47775"/>
    <lineage>
        <taxon>Eukaryota</taxon>
        <taxon>Viridiplantae</taxon>
        <taxon>Chlorophyta</taxon>
        <taxon>core chlorophytes</taxon>
        <taxon>Chlorophyceae</taxon>
        <taxon>CS clade</taxon>
        <taxon>Chlamydomonadales</taxon>
        <taxon>Astrephomenaceae</taxon>
        <taxon>Astrephomene</taxon>
    </lineage>
</organism>
<dbReference type="Proteomes" id="UP001054857">
    <property type="component" value="Unassembled WGS sequence"/>
</dbReference>
<feature type="non-terminal residue" evidence="2">
    <location>
        <position position="1"/>
    </location>
</feature>
<reference evidence="2 3" key="1">
    <citation type="journal article" date="2021" name="Sci. Rep.">
        <title>Genome sequencing of the multicellular alga Astrephomene provides insights into convergent evolution of germ-soma differentiation.</title>
        <authorList>
            <person name="Yamashita S."/>
            <person name="Yamamoto K."/>
            <person name="Matsuzaki R."/>
            <person name="Suzuki S."/>
            <person name="Yamaguchi H."/>
            <person name="Hirooka S."/>
            <person name="Minakuchi Y."/>
            <person name="Miyagishima S."/>
            <person name="Kawachi M."/>
            <person name="Toyoda A."/>
            <person name="Nozaki H."/>
        </authorList>
    </citation>
    <scope>NUCLEOTIDE SEQUENCE [LARGE SCALE GENOMIC DNA]</scope>
    <source>
        <strain evidence="2 3">NIES-4017</strain>
    </source>
</reference>
<evidence type="ECO:0000313" key="2">
    <source>
        <dbReference type="EMBL" id="GFR52965.1"/>
    </source>
</evidence>
<feature type="region of interest" description="Disordered" evidence="1">
    <location>
        <begin position="159"/>
        <end position="185"/>
    </location>
</feature>
<name>A0AAD3E3C7_9CHLO</name>
<accession>A0AAD3E3C7</accession>
<evidence type="ECO:0000256" key="1">
    <source>
        <dbReference type="SAM" id="MobiDB-lite"/>
    </source>
</evidence>
<gene>
    <name evidence="2" type="ORF">Agub_g15642</name>
</gene>
<comment type="caution">
    <text evidence="2">The sequence shown here is derived from an EMBL/GenBank/DDBJ whole genome shotgun (WGS) entry which is preliminary data.</text>
</comment>
<keyword evidence="3" id="KW-1185">Reference proteome</keyword>
<proteinExistence type="predicted"/>
<dbReference type="EMBL" id="BMAR01000077">
    <property type="protein sequence ID" value="GFR52965.1"/>
    <property type="molecule type" value="Genomic_DNA"/>
</dbReference>
<evidence type="ECO:0000313" key="3">
    <source>
        <dbReference type="Proteomes" id="UP001054857"/>
    </source>
</evidence>
<dbReference type="AlphaFoldDB" id="A0AAD3E3C7"/>
<protein>
    <submittedName>
        <fullName evidence="2">Uncharacterized protein</fullName>
    </submittedName>
</protein>
<sequence length="185" mass="19007">MENMREYELQLLRHSCGLPLGEAVDAPTDSDLSRATNLIIRGRYLDALQTVSSLKALLDCSSAGSDAAAVQDAESYYSLVSKRAASILATAASSPSVVQPTQAATTATAAAHAISTEEGAAASVVPPSLDPGAVLLAGVASLHVFVQYNLTGPSYDAPPPSPLDLFAPPHIAQHLSQPPPPPTPA</sequence>